<gene>
    <name evidence="1" type="ORF">BT62DRAFT_1012081</name>
</gene>
<dbReference type="AlphaFoldDB" id="A0A9P7VHB6"/>
<evidence type="ECO:0000313" key="2">
    <source>
        <dbReference type="Proteomes" id="UP000812287"/>
    </source>
</evidence>
<dbReference type="EMBL" id="MU250564">
    <property type="protein sequence ID" value="KAG7441046.1"/>
    <property type="molecule type" value="Genomic_DNA"/>
</dbReference>
<name>A0A9P7VHB6_9AGAR</name>
<dbReference type="Proteomes" id="UP000812287">
    <property type="component" value="Unassembled WGS sequence"/>
</dbReference>
<keyword evidence="2" id="KW-1185">Reference proteome</keyword>
<dbReference type="RefSeq" id="XP_043034546.1">
    <property type="nucleotide sequence ID" value="XM_043177877.1"/>
</dbReference>
<organism evidence="1 2">
    <name type="scientific">Guyanagaster necrorhizus</name>
    <dbReference type="NCBI Taxonomy" id="856835"/>
    <lineage>
        <taxon>Eukaryota</taxon>
        <taxon>Fungi</taxon>
        <taxon>Dikarya</taxon>
        <taxon>Basidiomycota</taxon>
        <taxon>Agaricomycotina</taxon>
        <taxon>Agaricomycetes</taxon>
        <taxon>Agaricomycetidae</taxon>
        <taxon>Agaricales</taxon>
        <taxon>Marasmiineae</taxon>
        <taxon>Physalacriaceae</taxon>
        <taxon>Guyanagaster</taxon>
    </lineage>
</organism>
<evidence type="ECO:0000313" key="1">
    <source>
        <dbReference type="EMBL" id="KAG7441046.1"/>
    </source>
</evidence>
<sequence>MNRTVLLPHFRRDSVFMVFSFSRIRIHLPVGQMRLLASNPVALASHVRRKGSRKDANHAAPERIDRSGDLKFGRHLFFFSAEIRDAYIRQPSRCAFTCSYCKWIA</sequence>
<comment type="caution">
    <text evidence="1">The sequence shown here is derived from an EMBL/GenBank/DDBJ whole genome shotgun (WGS) entry which is preliminary data.</text>
</comment>
<accession>A0A9P7VHB6</accession>
<protein>
    <submittedName>
        <fullName evidence="1">Uncharacterized protein</fullName>
    </submittedName>
</protein>
<dbReference type="GeneID" id="66100164"/>
<reference evidence="1" key="1">
    <citation type="submission" date="2020-11" db="EMBL/GenBank/DDBJ databases">
        <title>Adaptations for nitrogen fixation in a non-lichenized fungal sporocarp promotes dispersal by wood-feeding termites.</title>
        <authorList>
            <consortium name="DOE Joint Genome Institute"/>
            <person name="Koch R.A."/>
            <person name="Yoon G."/>
            <person name="Arayal U."/>
            <person name="Lail K."/>
            <person name="Amirebrahimi M."/>
            <person name="Labutti K."/>
            <person name="Lipzen A."/>
            <person name="Riley R."/>
            <person name="Barry K."/>
            <person name="Henrissat B."/>
            <person name="Grigoriev I.V."/>
            <person name="Herr J.R."/>
            <person name="Aime M.C."/>
        </authorList>
    </citation>
    <scope>NUCLEOTIDE SEQUENCE</scope>
    <source>
        <strain evidence="1">MCA 3950</strain>
    </source>
</reference>
<proteinExistence type="predicted"/>